<accession>A0AA88MAI7</accession>
<evidence type="ECO:0000313" key="11">
    <source>
        <dbReference type="Proteomes" id="UP001187415"/>
    </source>
</evidence>
<evidence type="ECO:0000256" key="8">
    <source>
        <dbReference type="SAM" id="MobiDB-lite"/>
    </source>
</evidence>
<evidence type="ECO:0000256" key="1">
    <source>
        <dbReference type="ARBA" id="ARBA00022553"/>
    </source>
</evidence>
<feature type="domain" description="SANT" evidence="9">
    <location>
        <begin position="192"/>
        <end position="252"/>
    </location>
</feature>
<evidence type="ECO:0000256" key="5">
    <source>
        <dbReference type="ARBA" id="ARBA00074058"/>
    </source>
</evidence>
<dbReference type="PANTHER" id="PTHR21677">
    <property type="entry name" value="CRAMPED PROTEIN"/>
    <property type="match status" value="1"/>
</dbReference>
<feature type="compositionally biased region" description="Low complexity" evidence="8">
    <location>
        <begin position="993"/>
        <end position="1004"/>
    </location>
</feature>
<feature type="region of interest" description="Disordered" evidence="8">
    <location>
        <begin position="727"/>
        <end position="746"/>
    </location>
</feature>
<evidence type="ECO:0000256" key="4">
    <source>
        <dbReference type="ARBA" id="ARBA00061503"/>
    </source>
</evidence>
<protein>
    <recommendedName>
        <fullName evidence="5">Protein cramped-like</fullName>
    </recommendedName>
    <alternativeName>
        <fullName evidence="7">Cramped chromatin regulator homolog 1</fullName>
    </alternativeName>
    <alternativeName>
        <fullName evidence="6">Hematological and neurological expressed 1-like protein</fullName>
    </alternativeName>
</protein>
<evidence type="ECO:0000256" key="6">
    <source>
        <dbReference type="ARBA" id="ARBA00076971"/>
    </source>
</evidence>
<dbReference type="GO" id="GO:0003677">
    <property type="term" value="F:DNA binding"/>
    <property type="evidence" value="ECO:0007669"/>
    <property type="project" value="UniProtKB-KW"/>
</dbReference>
<name>A0AA88MAI7_CHASR</name>
<feature type="compositionally biased region" description="Polar residues" evidence="8">
    <location>
        <begin position="583"/>
        <end position="593"/>
    </location>
</feature>
<dbReference type="GO" id="GO:0003682">
    <property type="term" value="F:chromatin binding"/>
    <property type="evidence" value="ECO:0007669"/>
    <property type="project" value="InterPro"/>
</dbReference>
<feature type="region of interest" description="Disordered" evidence="8">
    <location>
        <begin position="1100"/>
        <end position="1121"/>
    </location>
</feature>
<feature type="region of interest" description="Disordered" evidence="8">
    <location>
        <begin position="767"/>
        <end position="815"/>
    </location>
</feature>
<feature type="region of interest" description="Disordered" evidence="8">
    <location>
        <begin position="1"/>
        <end position="192"/>
    </location>
</feature>
<reference evidence="10" key="1">
    <citation type="submission" date="2023-07" db="EMBL/GenBank/DDBJ databases">
        <title>Chromosome-level Genome Assembly of Striped Snakehead (Channa striata).</title>
        <authorList>
            <person name="Liu H."/>
        </authorList>
    </citation>
    <scope>NUCLEOTIDE SEQUENCE</scope>
    <source>
        <strain evidence="10">Gz</strain>
        <tissue evidence="10">Muscle</tissue>
    </source>
</reference>
<keyword evidence="3" id="KW-0539">Nucleus</keyword>
<feature type="compositionally biased region" description="Low complexity" evidence="8">
    <location>
        <begin position="1107"/>
        <end position="1118"/>
    </location>
</feature>
<sequence length="1181" mass="125869">MVKRRKTSPTTEECDNGMTPGSREGIGVDGRRNSSRKPEGCDEEESGEQASEERSTKGDDGVEILNPSATGLSPGSAPVLPASPPNRTGLATTQQTSAEPAPPCQDQHHFLRSSVRPPSKRIRKDSIGSAINGHGGAKSKGAENGSSSQGAVAPSGPVASSTGAVSKSSKSQGCAEKEEQAGNQKRARRQWESWSAEDKNSFFEGLYEYGKDFEAIQNNIAMKYKKRGKPANMVKNKEQVRHFYYRTWHKISKHIDFANVYSRVLKKSSQELYGLICYAELRKKVGGLMDDKNVAKLNELIQQGATTVRSKGRNLRIKAPMCRALKKLCDPDGVSDEEDQKPVRLPLKVAVELQPRSNHSWARVQSLAHNPRLRMVVELHRKVSSLIEYLKQKWAYHDQRILKSLMEREALEGGQSNAASLSKSQPEELFLFPAESSTLTTLPGVARVVHSKASCTVHWLETGKTRPNTKELPAAQILGIHTAPPPRSSTKSGRGSAAATPGGASVTSLGETRRTEPINAELSPESSAKVEEKRPFSVSVPAASQQTVAPREEGSALGSSEGGKTCISVDATSGLAVTKNTDKSCSGAESSSELCKEEQNTSTSSPEAHQTPAAKPLATEEGASQGSAPAAKERSVEQIREEGWSARDAENVTLAELYLMFGKPGKLQLEYEWQPVEVSPNNPENGQAVAQPKPSRTHRVLRCLLKLVATEVNPKPLAPELCSTATSPLKTQQEEQSQALTPPGKGLVAGVRSPSCGRQQASLRGARLHPANPAASGGRNLPRSLLGSTAGSDSEGGLFAVPTTLPPNSSRHNRMFSPNKEAELAFRQQLDSISMQSDIFLSRQRKPRNRQLRKPLVVQRTLLPRTTGDTPQHVCSFSILSNSSATGTGSFRPIHARLAPPSRPLISKASSSAAPSSAAASQLSSAIDLAAKSAGIIPGSPCRELDSPAVDNDTLLAATPIVDAEPDSELLQQNAPENGLPPPSPGVTGGGDSLLSPPSVASLLDISLPGPPEEALAPGEPQTHISDSIIELAINSAHYGEEATLSPAKLSSNDGCKLLASSPSVSPSRGWIPSPSHDPQWYPSDSSDSTLGCLLSSMVSPDKGRRTTLTPSGPSSGTALLGPSLLDCNSHDSFQSRGLPDVTEMDSQLACMMSESSVDYIARFNDLAQELAVTEPSIPPP</sequence>
<feature type="region of interest" description="Disordered" evidence="8">
    <location>
        <begin position="1061"/>
        <end position="1085"/>
    </location>
</feature>
<dbReference type="AlphaFoldDB" id="A0AA88MAI7"/>
<feature type="region of interest" description="Disordered" evidence="8">
    <location>
        <begin position="480"/>
        <end position="565"/>
    </location>
</feature>
<dbReference type="PROSITE" id="PS51293">
    <property type="entry name" value="SANT"/>
    <property type="match status" value="1"/>
</dbReference>
<gene>
    <name evidence="10" type="ORF">Q5P01_017592</name>
</gene>
<evidence type="ECO:0000256" key="7">
    <source>
        <dbReference type="ARBA" id="ARBA00081828"/>
    </source>
</evidence>
<dbReference type="PANTHER" id="PTHR21677:SF1">
    <property type="entry name" value="PROTEIN CRAMPED-LIKE"/>
    <property type="match status" value="1"/>
</dbReference>
<comment type="similarity">
    <text evidence="4">Belongs to the cramped family.</text>
</comment>
<dbReference type="InterPro" id="IPR017884">
    <property type="entry name" value="SANT_dom"/>
</dbReference>
<dbReference type="Gene3D" id="1.10.10.60">
    <property type="entry name" value="Homeodomain-like"/>
    <property type="match status" value="1"/>
</dbReference>
<feature type="region of interest" description="Disordered" evidence="8">
    <location>
        <begin position="578"/>
        <end position="642"/>
    </location>
</feature>
<feature type="compositionally biased region" description="Basic and acidic residues" evidence="8">
    <location>
        <begin position="631"/>
        <end position="642"/>
    </location>
</feature>
<organism evidence="10 11">
    <name type="scientific">Channa striata</name>
    <name type="common">Snakehead murrel</name>
    <name type="synonym">Ophicephalus striatus</name>
    <dbReference type="NCBI Taxonomy" id="64152"/>
    <lineage>
        <taxon>Eukaryota</taxon>
        <taxon>Metazoa</taxon>
        <taxon>Chordata</taxon>
        <taxon>Craniata</taxon>
        <taxon>Vertebrata</taxon>
        <taxon>Euteleostomi</taxon>
        <taxon>Actinopterygii</taxon>
        <taxon>Neopterygii</taxon>
        <taxon>Teleostei</taxon>
        <taxon>Neoteleostei</taxon>
        <taxon>Acanthomorphata</taxon>
        <taxon>Anabantaria</taxon>
        <taxon>Anabantiformes</taxon>
        <taxon>Channoidei</taxon>
        <taxon>Channidae</taxon>
        <taxon>Channa</taxon>
    </lineage>
</organism>
<evidence type="ECO:0000259" key="9">
    <source>
        <dbReference type="PROSITE" id="PS51293"/>
    </source>
</evidence>
<keyword evidence="1" id="KW-0597">Phosphoprotein</keyword>
<dbReference type="FunFam" id="1.10.10.60:FF:000439">
    <property type="entry name" value="Cramped chromatin regulator homolog 1"/>
    <property type="match status" value="1"/>
</dbReference>
<keyword evidence="11" id="KW-1185">Reference proteome</keyword>
<dbReference type="InterPro" id="IPR055315">
    <property type="entry name" value="Cramped-like"/>
</dbReference>
<feature type="compositionally biased region" description="Low complexity" evidence="8">
    <location>
        <begin position="158"/>
        <end position="171"/>
    </location>
</feature>
<dbReference type="Proteomes" id="UP001187415">
    <property type="component" value="Unassembled WGS sequence"/>
</dbReference>
<evidence type="ECO:0000313" key="10">
    <source>
        <dbReference type="EMBL" id="KAK2833703.1"/>
    </source>
</evidence>
<evidence type="ECO:0000256" key="2">
    <source>
        <dbReference type="ARBA" id="ARBA00023125"/>
    </source>
</evidence>
<keyword evidence="2" id="KW-0238">DNA-binding</keyword>
<feature type="compositionally biased region" description="Polar residues" evidence="8">
    <location>
        <begin position="727"/>
        <end position="740"/>
    </location>
</feature>
<dbReference type="GO" id="GO:0005634">
    <property type="term" value="C:nucleus"/>
    <property type="evidence" value="ECO:0007669"/>
    <property type="project" value="TreeGrafter"/>
</dbReference>
<feature type="compositionally biased region" description="Basic and acidic residues" evidence="8">
    <location>
        <begin position="51"/>
        <end position="60"/>
    </location>
</feature>
<proteinExistence type="inferred from homology"/>
<dbReference type="EMBL" id="JAUPFM010000013">
    <property type="protein sequence ID" value="KAK2833703.1"/>
    <property type="molecule type" value="Genomic_DNA"/>
</dbReference>
<feature type="region of interest" description="Disordered" evidence="8">
    <location>
        <begin position="972"/>
        <end position="1020"/>
    </location>
</feature>
<evidence type="ECO:0000256" key="3">
    <source>
        <dbReference type="ARBA" id="ARBA00023242"/>
    </source>
</evidence>
<dbReference type="GO" id="GO:0007389">
    <property type="term" value="P:pattern specification process"/>
    <property type="evidence" value="ECO:0007669"/>
    <property type="project" value="TreeGrafter"/>
</dbReference>
<comment type="caution">
    <text evidence="10">The sequence shown here is derived from an EMBL/GenBank/DDBJ whole genome shotgun (WGS) entry which is preliminary data.</text>
</comment>
<feature type="compositionally biased region" description="Polar residues" evidence="8">
    <location>
        <begin position="85"/>
        <end position="98"/>
    </location>
</feature>
<feature type="compositionally biased region" description="Basic and acidic residues" evidence="8">
    <location>
        <begin position="29"/>
        <end position="40"/>
    </location>
</feature>